<dbReference type="RefSeq" id="WP_284131294.1">
    <property type="nucleotide sequence ID" value="NZ_JASKYM010000001.1"/>
</dbReference>
<accession>A0ABT7E5V8</accession>
<evidence type="ECO:0000313" key="1">
    <source>
        <dbReference type="EMBL" id="MDK2562314.1"/>
    </source>
</evidence>
<sequence length="124" mass="14043">MGKKTGSSFSLADTLADVDAINLRSLVDSSNNEKTLAEIMQSYFENGGCKKRFTNFIKNRFGQEEYIYTEASDFLTNKEPLNEVATILVEMLKKMFKVPEFTAEEANDVARAFSEYIIEQASKE</sequence>
<comment type="caution">
    <text evidence="1">The sequence shown here is derived from an EMBL/GenBank/DDBJ whole genome shotgun (WGS) entry which is preliminary data.</text>
</comment>
<gene>
    <name evidence="1" type="ORF">QOZ84_02040</name>
</gene>
<dbReference type="EMBL" id="JASKYM010000001">
    <property type="protein sequence ID" value="MDK2562314.1"/>
    <property type="molecule type" value="Genomic_DNA"/>
</dbReference>
<keyword evidence="2" id="KW-1185">Reference proteome</keyword>
<evidence type="ECO:0000313" key="2">
    <source>
        <dbReference type="Proteomes" id="UP001301012"/>
    </source>
</evidence>
<reference evidence="1 2" key="1">
    <citation type="submission" date="2023-05" db="EMBL/GenBank/DDBJ databases">
        <title>Rombocin, a short stable natural nisin variant, displays selective antimicrobial activity against Listeria monocytogenes and employs dual mode of action to kill target bacterial strains.</title>
        <authorList>
            <person name="Wambui J."/>
            <person name="Stephan R."/>
            <person name="Kuipers O.P."/>
        </authorList>
    </citation>
    <scope>NUCLEOTIDE SEQUENCE [LARGE SCALE GENOMIC DNA]</scope>
    <source>
        <strain evidence="1 2">RC002</strain>
    </source>
</reference>
<dbReference type="Proteomes" id="UP001301012">
    <property type="component" value="Unassembled WGS sequence"/>
</dbReference>
<protein>
    <submittedName>
        <fullName evidence="1">Uncharacterized protein</fullName>
    </submittedName>
</protein>
<name>A0ABT7E5V8_9FIRM</name>
<organism evidence="1 2">
    <name type="scientific">Romboutsia sedimentorum</name>
    <dbReference type="NCBI Taxonomy" id="1368474"/>
    <lineage>
        <taxon>Bacteria</taxon>
        <taxon>Bacillati</taxon>
        <taxon>Bacillota</taxon>
        <taxon>Clostridia</taxon>
        <taxon>Peptostreptococcales</taxon>
        <taxon>Peptostreptococcaceae</taxon>
        <taxon>Romboutsia</taxon>
    </lineage>
</organism>
<proteinExistence type="predicted"/>